<dbReference type="PROSITE" id="PS00028">
    <property type="entry name" value="ZINC_FINGER_C2H2_1"/>
    <property type="match status" value="2"/>
</dbReference>
<sequence length="898" mass="98246">MSAYDTTSTLGKRSHEQADLSTPATDRLFQCSECGKSYSRVDHLARHVRLHTKEKPYSCETCGKGFARADLLKRHVLGHDTRGDHEQARKKRTPVSTRVAKACEACADLHLRCDEHKPCSRCEKKSLKCIYGGSPVPGNVKATTNDGMSVVETQDGLPDAVVQENTAPALTEMSSLPPIAINTYPEQPYDVQDMHTSVDSGGDGNFNYAAHTPYPFIDAGGADNPCEADVNLMASYLQSIMGRGDPDMTVAPGQLSGTWTPRNVFDFGQDTNLELSDVDLGFLNIYNLQNPFADFVPSPDATQSVQGSAASNPPSALAGESLQRRSTWRFRPVVQDSSASEQQNLSLPTGEANKKVLVERRMTAEPLSYHMRDRILAILISSCRGSSVPRFVLCFPSLELLDSLLQFYLASKVATFSGLVHLPTLSLPDLRPDLVAAMIAAGATLTPDASLQKIGFAIQEALRVAVPELVEANNTLIADLQCLQCMVICLGIGLWSGNSRKMELSESFLQPYLTMIRRRGWFLRSAYPDITPLSSDEGSRLEEKWSAWVSQESRKRLVFSFYLHAVRQSISLFTNPLISYAEMGLPLPAVSDLWLAPSASQWKVKLLSTSDATPSLVDVLHDVDILADSGTRFSTVLSSELILGSAWGLVWEYRQICSVMRGKHTQWSTSSLVLSSRLTELSKLLECIRISAPTDPKTTLFVELLLMHLYVPLEEVHLFAGAEGYEEARRVFPQLEDWAKTSASREAVFHAAQLVSAARNMGQGCLRDFWAIAVYQAALTMWTYGVITSSGDSDPDGNARSIATPTSAPKRADSIAVLDSNGSSGSQRFIAMNRGQGAITGYSNNERKGMVLLSDPSAIMKALVELLEANHKMQHLLPPLVTNLASLMNGLQVAVADQ</sequence>
<dbReference type="Proteomes" id="UP001562354">
    <property type="component" value="Unassembled WGS sequence"/>
</dbReference>
<keyword evidence="2" id="KW-0862">Zinc</keyword>
<evidence type="ECO:0000256" key="6">
    <source>
        <dbReference type="PROSITE-ProRule" id="PRU00042"/>
    </source>
</evidence>
<dbReference type="InterPro" id="IPR013087">
    <property type="entry name" value="Znf_C2H2_type"/>
</dbReference>
<accession>A0ABR3PFT0</accession>
<feature type="domain" description="Zn(2)-C6 fungal-type" evidence="8">
    <location>
        <begin position="102"/>
        <end position="131"/>
    </location>
</feature>
<evidence type="ECO:0000259" key="8">
    <source>
        <dbReference type="PROSITE" id="PS50048"/>
    </source>
</evidence>
<dbReference type="SMART" id="SM00355">
    <property type="entry name" value="ZnF_C2H2"/>
    <property type="match status" value="2"/>
</dbReference>
<keyword evidence="1" id="KW-0479">Metal-binding</keyword>
<evidence type="ECO:0000313" key="10">
    <source>
        <dbReference type="EMBL" id="KAL1305022.1"/>
    </source>
</evidence>
<feature type="compositionally biased region" description="Polar residues" evidence="7">
    <location>
        <begin position="1"/>
        <end position="11"/>
    </location>
</feature>
<dbReference type="PROSITE" id="PS00463">
    <property type="entry name" value="ZN2_CY6_FUNGAL_1"/>
    <property type="match status" value="1"/>
</dbReference>
<feature type="region of interest" description="Disordered" evidence="7">
    <location>
        <begin position="299"/>
        <end position="323"/>
    </location>
</feature>
<dbReference type="CDD" id="cd00067">
    <property type="entry name" value="GAL4"/>
    <property type="match status" value="1"/>
</dbReference>
<organism evidence="10 11">
    <name type="scientific">Neodothiora populina</name>
    <dbReference type="NCBI Taxonomy" id="2781224"/>
    <lineage>
        <taxon>Eukaryota</taxon>
        <taxon>Fungi</taxon>
        <taxon>Dikarya</taxon>
        <taxon>Ascomycota</taxon>
        <taxon>Pezizomycotina</taxon>
        <taxon>Dothideomycetes</taxon>
        <taxon>Dothideomycetidae</taxon>
        <taxon>Dothideales</taxon>
        <taxon>Dothioraceae</taxon>
        <taxon>Neodothiora</taxon>
    </lineage>
</organism>
<evidence type="ECO:0000256" key="3">
    <source>
        <dbReference type="ARBA" id="ARBA00023015"/>
    </source>
</evidence>
<protein>
    <submittedName>
        <fullName evidence="10">Uncharacterized protein</fullName>
    </submittedName>
</protein>
<dbReference type="InterPro" id="IPR036236">
    <property type="entry name" value="Znf_C2H2_sf"/>
</dbReference>
<evidence type="ECO:0000256" key="4">
    <source>
        <dbReference type="ARBA" id="ARBA00023163"/>
    </source>
</evidence>
<dbReference type="SUPFAM" id="SSF57667">
    <property type="entry name" value="beta-beta-alpha zinc fingers"/>
    <property type="match status" value="1"/>
</dbReference>
<name>A0ABR3PFT0_9PEZI</name>
<evidence type="ECO:0000259" key="9">
    <source>
        <dbReference type="PROSITE" id="PS50157"/>
    </source>
</evidence>
<dbReference type="RefSeq" id="XP_069201296.1">
    <property type="nucleotide sequence ID" value="XM_069348122.1"/>
</dbReference>
<proteinExistence type="predicted"/>
<feature type="domain" description="C2H2-type" evidence="9">
    <location>
        <begin position="29"/>
        <end position="56"/>
    </location>
</feature>
<dbReference type="PANTHER" id="PTHR47660">
    <property type="entry name" value="TRANSCRIPTION FACTOR WITH C2H2 AND ZN(2)-CYS(6) DNA BINDING DOMAIN (EUROFUNG)-RELATED-RELATED"/>
    <property type="match status" value="1"/>
</dbReference>
<keyword evidence="6" id="KW-0863">Zinc-finger</keyword>
<dbReference type="InterPro" id="IPR007219">
    <property type="entry name" value="XnlR_reg_dom"/>
</dbReference>
<dbReference type="Gene3D" id="4.10.240.10">
    <property type="entry name" value="Zn(2)-C6 fungal-type DNA-binding domain"/>
    <property type="match status" value="1"/>
</dbReference>
<dbReference type="PROSITE" id="PS50048">
    <property type="entry name" value="ZN2_CY6_FUNGAL_2"/>
    <property type="match status" value="1"/>
</dbReference>
<dbReference type="Gene3D" id="3.30.160.60">
    <property type="entry name" value="Classic Zinc Finger"/>
    <property type="match status" value="2"/>
</dbReference>
<keyword evidence="4" id="KW-0804">Transcription</keyword>
<dbReference type="Pfam" id="PF00172">
    <property type="entry name" value="Zn_clus"/>
    <property type="match status" value="1"/>
</dbReference>
<comment type="caution">
    <text evidence="10">The sequence shown here is derived from an EMBL/GenBank/DDBJ whole genome shotgun (WGS) entry which is preliminary data.</text>
</comment>
<dbReference type="SMART" id="SM00066">
    <property type="entry name" value="GAL4"/>
    <property type="match status" value="1"/>
</dbReference>
<keyword evidence="3" id="KW-0805">Transcription regulation</keyword>
<reference evidence="10 11" key="1">
    <citation type="submission" date="2024-07" db="EMBL/GenBank/DDBJ databases">
        <title>Draft sequence of the Neodothiora populina.</title>
        <authorList>
            <person name="Drown D.D."/>
            <person name="Schuette U.S."/>
            <person name="Buechlein A.B."/>
            <person name="Rusch D.R."/>
            <person name="Winton L.W."/>
            <person name="Adams G.A."/>
        </authorList>
    </citation>
    <scope>NUCLEOTIDE SEQUENCE [LARGE SCALE GENOMIC DNA]</scope>
    <source>
        <strain evidence="10 11">CPC 39397</strain>
    </source>
</reference>
<dbReference type="EMBL" id="JBFMKM010000008">
    <property type="protein sequence ID" value="KAL1305022.1"/>
    <property type="molecule type" value="Genomic_DNA"/>
</dbReference>
<dbReference type="InterPro" id="IPR001138">
    <property type="entry name" value="Zn2Cys6_DnaBD"/>
</dbReference>
<keyword evidence="11" id="KW-1185">Reference proteome</keyword>
<dbReference type="GeneID" id="95977622"/>
<dbReference type="InterPro" id="IPR036864">
    <property type="entry name" value="Zn2-C6_fun-type_DNA-bd_sf"/>
</dbReference>
<dbReference type="SUPFAM" id="SSF57701">
    <property type="entry name" value="Zn2/Cys6 DNA-binding domain"/>
    <property type="match status" value="1"/>
</dbReference>
<feature type="compositionally biased region" description="Polar residues" evidence="7">
    <location>
        <begin position="300"/>
        <end position="314"/>
    </location>
</feature>
<dbReference type="CDD" id="cd12148">
    <property type="entry name" value="fungal_TF_MHR"/>
    <property type="match status" value="1"/>
</dbReference>
<evidence type="ECO:0000256" key="7">
    <source>
        <dbReference type="SAM" id="MobiDB-lite"/>
    </source>
</evidence>
<dbReference type="PANTHER" id="PTHR47660:SF2">
    <property type="entry name" value="TRANSCRIPTION FACTOR WITH C2H2 AND ZN(2)-CYS(6) DNA BINDING DOMAIN (EUROFUNG)"/>
    <property type="match status" value="1"/>
</dbReference>
<dbReference type="PROSITE" id="PS50157">
    <property type="entry name" value="ZINC_FINGER_C2H2_2"/>
    <property type="match status" value="2"/>
</dbReference>
<feature type="domain" description="C2H2-type" evidence="9">
    <location>
        <begin position="57"/>
        <end position="84"/>
    </location>
</feature>
<feature type="region of interest" description="Disordered" evidence="7">
    <location>
        <begin position="1"/>
        <end position="21"/>
    </location>
</feature>
<evidence type="ECO:0000256" key="5">
    <source>
        <dbReference type="ARBA" id="ARBA00023242"/>
    </source>
</evidence>
<evidence type="ECO:0000313" key="11">
    <source>
        <dbReference type="Proteomes" id="UP001562354"/>
    </source>
</evidence>
<dbReference type="Pfam" id="PF00096">
    <property type="entry name" value="zf-C2H2"/>
    <property type="match status" value="2"/>
</dbReference>
<evidence type="ECO:0000256" key="2">
    <source>
        <dbReference type="ARBA" id="ARBA00022833"/>
    </source>
</evidence>
<keyword evidence="5" id="KW-0539">Nucleus</keyword>
<gene>
    <name evidence="10" type="ORF">AAFC00_003922</name>
</gene>
<evidence type="ECO:0000256" key="1">
    <source>
        <dbReference type="ARBA" id="ARBA00022723"/>
    </source>
</evidence>
<dbReference type="Pfam" id="PF04082">
    <property type="entry name" value="Fungal_trans"/>
    <property type="match status" value="1"/>
</dbReference>